<protein>
    <submittedName>
        <fullName evidence="3">Flavin reductase</fullName>
    </submittedName>
</protein>
<dbReference type="SUPFAM" id="SSF50475">
    <property type="entry name" value="FMN-binding split barrel"/>
    <property type="match status" value="1"/>
</dbReference>
<evidence type="ECO:0000313" key="4">
    <source>
        <dbReference type="Proteomes" id="UP000609531"/>
    </source>
</evidence>
<dbReference type="GO" id="GO:0006208">
    <property type="term" value="P:pyrimidine nucleobase catabolic process"/>
    <property type="evidence" value="ECO:0007669"/>
    <property type="project" value="TreeGrafter"/>
</dbReference>
<dbReference type="Proteomes" id="UP000609531">
    <property type="component" value="Unassembled WGS sequence"/>
</dbReference>
<keyword evidence="1" id="KW-0560">Oxidoreductase</keyword>
<evidence type="ECO:0000259" key="2">
    <source>
        <dbReference type="SMART" id="SM00903"/>
    </source>
</evidence>
<name>A0A934ICK6_9HYPH</name>
<accession>A0A934ICK6</accession>
<feature type="domain" description="Flavin reductase like" evidence="2">
    <location>
        <begin position="30"/>
        <end position="178"/>
    </location>
</feature>
<dbReference type="InterPro" id="IPR012349">
    <property type="entry name" value="Split_barrel_FMN-bd"/>
</dbReference>
<dbReference type="Pfam" id="PF01613">
    <property type="entry name" value="Flavin_Reduct"/>
    <property type="match status" value="1"/>
</dbReference>
<dbReference type="GO" id="GO:0010181">
    <property type="term" value="F:FMN binding"/>
    <property type="evidence" value="ECO:0007669"/>
    <property type="project" value="InterPro"/>
</dbReference>
<reference evidence="3" key="1">
    <citation type="submission" date="2020-12" db="EMBL/GenBank/DDBJ databases">
        <title>Bacterial taxonomy.</title>
        <authorList>
            <person name="Pan X."/>
        </authorList>
    </citation>
    <scope>NUCLEOTIDE SEQUENCE</scope>
    <source>
        <strain evidence="3">B2012</strain>
    </source>
</reference>
<dbReference type="PANTHER" id="PTHR30466">
    <property type="entry name" value="FLAVIN REDUCTASE"/>
    <property type="match status" value="1"/>
</dbReference>
<keyword evidence="4" id="KW-1185">Reference proteome</keyword>
<evidence type="ECO:0000313" key="3">
    <source>
        <dbReference type="EMBL" id="MBJ3774063.1"/>
    </source>
</evidence>
<proteinExistence type="predicted"/>
<dbReference type="InterPro" id="IPR050268">
    <property type="entry name" value="NADH-dep_flavin_reductase"/>
</dbReference>
<dbReference type="RefSeq" id="WP_198879971.1">
    <property type="nucleotide sequence ID" value="NZ_JAEKJA010000001.1"/>
</dbReference>
<dbReference type="Gene3D" id="2.30.110.10">
    <property type="entry name" value="Electron Transport, Fmn-binding Protein, Chain A"/>
    <property type="match status" value="1"/>
</dbReference>
<dbReference type="EMBL" id="JAEKJA010000001">
    <property type="protein sequence ID" value="MBJ3774063.1"/>
    <property type="molecule type" value="Genomic_DNA"/>
</dbReference>
<dbReference type="PANTHER" id="PTHR30466:SF1">
    <property type="entry name" value="FMN REDUCTASE (NADH) RUTF"/>
    <property type="match status" value="1"/>
</dbReference>
<dbReference type="InterPro" id="IPR002563">
    <property type="entry name" value="Flavin_Rdtase-like_dom"/>
</dbReference>
<dbReference type="SMART" id="SM00903">
    <property type="entry name" value="Flavin_Reduct"/>
    <property type="match status" value="1"/>
</dbReference>
<comment type="caution">
    <text evidence="3">The sequence shown here is derived from an EMBL/GenBank/DDBJ whole genome shotgun (WGS) entry which is preliminary data.</text>
</comment>
<sequence>MSTCTTYASSDPEVAGTWPPVEKAAFRHSMSRLAAAVNIITSVGEDGWCGFTASAVTSVTDEPPTLLVCINRTTQAHKSILSSRVLCVNTVSKPHEELSMVFAGSGGNKDMVKRFAAANWTTLATGAPVLEDAIVAFDCRVTQLVEVGTHDVMICEVVAVRDNEHAGGLVYFGRRFHHVV</sequence>
<dbReference type="GO" id="GO:0042602">
    <property type="term" value="F:riboflavin reductase (NADPH) activity"/>
    <property type="evidence" value="ECO:0007669"/>
    <property type="project" value="TreeGrafter"/>
</dbReference>
<gene>
    <name evidence="3" type="ORF">JCR33_00075</name>
</gene>
<dbReference type="AlphaFoldDB" id="A0A934ICK6"/>
<evidence type="ECO:0000256" key="1">
    <source>
        <dbReference type="ARBA" id="ARBA00023002"/>
    </source>
</evidence>
<organism evidence="3 4">
    <name type="scientific">Acuticoccus mangrovi</name>
    <dbReference type="NCBI Taxonomy" id="2796142"/>
    <lineage>
        <taxon>Bacteria</taxon>
        <taxon>Pseudomonadati</taxon>
        <taxon>Pseudomonadota</taxon>
        <taxon>Alphaproteobacteria</taxon>
        <taxon>Hyphomicrobiales</taxon>
        <taxon>Amorphaceae</taxon>
        <taxon>Acuticoccus</taxon>
    </lineage>
</organism>